<reference evidence="7 8" key="1">
    <citation type="submission" date="2021-06" db="EMBL/GenBank/DDBJ databases">
        <authorList>
            <person name="Palmer J.M."/>
        </authorList>
    </citation>
    <scope>NUCLEOTIDE SEQUENCE [LARGE SCALE GENOMIC DNA]</scope>
    <source>
        <strain evidence="7 8">GA_2019</strain>
        <tissue evidence="7">Muscle</tissue>
    </source>
</reference>
<keyword evidence="1 4" id="KW-0690">Ribosome biogenesis</keyword>
<dbReference type="PROSITE" id="PS50172">
    <property type="entry name" value="BRCT"/>
    <property type="match status" value="1"/>
</dbReference>
<dbReference type="PANTHER" id="PTHR12221:SF6">
    <property type="entry name" value="PESCADILLO HOMOLOG"/>
    <property type="match status" value="1"/>
</dbReference>
<sequence>MGGLQKKKYERGSATNYITRNRARKKLMLSLPDFRRLCILKGIYPHEPKHKKKVNKGSTAPRTFYLLKDIRFLLHEPIVSKFREYKIFVRKLKRAYGKTEWSAVERLKENKPAYKLDHIVKERYPTFIDALRDIEDALCMCFLFSTFARTGKCHVQTIQLCRRLTVEWMNYVIVSRALRKVFLSIKGIYYQAEVMGQLITWLVPYQFSHDHPTDVDYRVMATFTELYTTLLGFVNFRLYQSLNLVYPPKLDSKSELELKEENEDNYAMNSESYLEKLSALSSSLARVVSSEEEEEAKLDQFPVEGEDMEKMEAREKEQKLLETQKKIFEGLKFFVNREVPRESLAFVIRCFGGQVSWDKSVCIGSTYDVTDETITHQIVDRPNVDKQYMNRYYIQPQWVYDCVNAKILLPVEDYFLGVTLPPHLSPFVEEKEGDYVPPEKLKIMALQRGEKPAQQDEEEEEEEEEEEDEDEDEEEEENEEEEEEVEEKNLKKMEEQRSQGKSLQVKVTPGKVKAENPARLELEEKAEEKRLAIMMMKKKEKYLYDKIMFGKKRKVREANKLAAKRKAHDDAEKAKKKKSRK</sequence>
<comment type="subunit">
    <text evidence="4">Component of the PeBoW complex, composed of BOP1, PES1 and WDR12. Within the PeBoW complex BOP1 interacts directly with PES1 and WDR12. The PeBoW complex also associates with the 66S pre-ribosome.</text>
</comment>
<comment type="subcellular location">
    <subcellularLocation>
        <location evidence="4">Nucleus</location>
        <location evidence="4">Nucleolus</location>
    </subcellularLocation>
    <subcellularLocation>
        <location evidence="4">Nucleus</location>
        <location evidence="4">Nucleoplasm</location>
    </subcellularLocation>
</comment>
<feature type="domain" description="BRCT" evidence="6">
    <location>
        <begin position="323"/>
        <end position="416"/>
    </location>
</feature>
<dbReference type="SUPFAM" id="SSF52113">
    <property type="entry name" value="BRCT domain"/>
    <property type="match status" value="1"/>
</dbReference>
<evidence type="ECO:0000256" key="4">
    <source>
        <dbReference type="HAMAP-Rule" id="MF_03028"/>
    </source>
</evidence>
<evidence type="ECO:0000259" key="6">
    <source>
        <dbReference type="PROSITE" id="PS50172"/>
    </source>
</evidence>
<gene>
    <name evidence="4 7" type="primary">PES1</name>
    <name evidence="7" type="ORF">GOODEAATRI_003088</name>
</gene>
<dbReference type="CDD" id="cd17709">
    <property type="entry name" value="BRCT_pescadillo_like"/>
    <property type="match status" value="1"/>
</dbReference>
<comment type="caution">
    <text evidence="7">The sequence shown here is derived from an EMBL/GenBank/DDBJ whole genome shotgun (WGS) entry which is preliminary data.</text>
</comment>
<evidence type="ECO:0000256" key="2">
    <source>
        <dbReference type="ARBA" id="ARBA00022552"/>
    </source>
</evidence>
<keyword evidence="8" id="KW-1185">Reference proteome</keyword>
<dbReference type="SMART" id="SM00292">
    <property type="entry name" value="BRCT"/>
    <property type="match status" value="1"/>
</dbReference>
<dbReference type="InterPro" id="IPR001357">
    <property type="entry name" value="BRCT_dom"/>
</dbReference>
<dbReference type="Pfam" id="PF06732">
    <property type="entry name" value="Pescadillo_N"/>
    <property type="match status" value="1"/>
</dbReference>
<feature type="region of interest" description="Disordered" evidence="5">
    <location>
        <begin position="558"/>
        <end position="581"/>
    </location>
</feature>
<dbReference type="PANTHER" id="PTHR12221">
    <property type="entry name" value="PESCADILLO - RELATED"/>
    <property type="match status" value="1"/>
</dbReference>
<dbReference type="Proteomes" id="UP001476798">
    <property type="component" value="Unassembled WGS sequence"/>
</dbReference>
<feature type="compositionally biased region" description="Acidic residues" evidence="5">
    <location>
        <begin position="455"/>
        <end position="486"/>
    </location>
</feature>
<feature type="compositionally biased region" description="Basic and acidic residues" evidence="5">
    <location>
        <begin position="487"/>
        <end position="498"/>
    </location>
</feature>
<evidence type="ECO:0000256" key="1">
    <source>
        <dbReference type="ARBA" id="ARBA00022517"/>
    </source>
</evidence>
<dbReference type="InterPro" id="IPR010613">
    <property type="entry name" value="PES"/>
</dbReference>
<keyword evidence="2 4" id="KW-0698">rRNA processing</keyword>
<dbReference type="HAMAP" id="MF_03028">
    <property type="entry name" value="Pescadillo"/>
    <property type="match status" value="1"/>
</dbReference>
<evidence type="ECO:0000256" key="3">
    <source>
        <dbReference type="ARBA" id="ARBA00023242"/>
    </source>
</evidence>
<organism evidence="7 8">
    <name type="scientific">Goodea atripinnis</name>
    <dbReference type="NCBI Taxonomy" id="208336"/>
    <lineage>
        <taxon>Eukaryota</taxon>
        <taxon>Metazoa</taxon>
        <taxon>Chordata</taxon>
        <taxon>Craniata</taxon>
        <taxon>Vertebrata</taxon>
        <taxon>Euteleostomi</taxon>
        <taxon>Actinopterygii</taxon>
        <taxon>Neopterygii</taxon>
        <taxon>Teleostei</taxon>
        <taxon>Neoteleostei</taxon>
        <taxon>Acanthomorphata</taxon>
        <taxon>Ovalentaria</taxon>
        <taxon>Atherinomorphae</taxon>
        <taxon>Cyprinodontiformes</taxon>
        <taxon>Goodeidae</taxon>
        <taxon>Goodea</taxon>
    </lineage>
</organism>
<evidence type="ECO:0000313" key="8">
    <source>
        <dbReference type="Proteomes" id="UP001476798"/>
    </source>
</evidence>
<keyword evidence="3 4" id="KW-0539">Nucleus</keyword>
<dbReference type="Pfam" id="PF16589">
    <property type="entry name" value="BRCT_2"/>
    <property type="match status" value="1"/>
</dbReference>
<comment type="similarity">
    <text evidence="4">Belongs to the pescadillo family.</text>
</comment>
<comment type="function">
    <text evidence="4">Component of the PeBoW complex, which is required for maturation of 28S and 5.8S ribosomal RNAs and formation of the 60S ribosome.</text>
</comment>
<feature type="region of interest" description="Disordered" evidence="5">
    <location>
        <begin position="447"/>
        <end position="519"/>
    </location>
</feature>
<evidence type="ECO:0000313" key="7">
    <source>
        <dbReference type="EMBL" id="MEQ2187284.1"/>
    </source>
</evidence>
<name>A0ABV0PUW7_9TELE</name>
<accession>A0ABV0PUW7</accession>
<dbReference type="InterPro" id="IPR036420">
    <property type="entry name" value="BRCT_dom_sf"/>
</dbReference>
<proteinExistence type="inferred from homology"/>
<dbReference type="EMBL" id="JAHRIO010090076">
    <property type="protein sequence ID" value="MEQ2187284.1"/>
    <property type="molecule type" value="Genomic_DNA"/>
</dbReference>
<dbReference type="Gene3D" id="3.40.50.10190">
    <property type="entry name" value="BRCT domain"/>
    <property type="match status" value="1"/>
</dbReference>
<protein>
    <recommendedName>
        <fullName evidence="4">Pescadillo homolog</fullName>
    </recommendedName>
</protein>
<evidence type="ECO:0000256" key="5">
    <source>
        <dbReference type="SAM" id="MobiDB-lite"/>
    </source>
</evidence>